<dbReference type="Pfam" id="PF00440">
    <property type="entry name" value="TetR_N"/>
    <property type="match status" value="1"/>
</dbReference>
<evidence type="ECO:0000256" key="3">
    <source>
        <dbReference type="SAM" id="MobiDB-lite"/>
    </source>
</evidence>
<dbReference type="InterPro" id="IPR050109">
    <property type="entry name" value="HTH-type_TetR-like_transc_reg"/>
</dbReference>
<evidence type="ECO:0000313" key="5">
    <source>
        <dbReference type="EMBL" id="NWC12665.1"/>
    </source>
</evidence>
<dbReference type="PROSITE" id="PS50977">
    <property type="entry name" value="HTH_TETR_2"/>
    <property type="match status" value="1"/>
</dbReference>
<comment type="caution">
    <text evidence="5">The sequence shown here is derived from an EMBL/GenBank/DDBJ whole genome shotgun (WGS) entry which is preliminary data.</text>
</comment>
<sequence>MSKKADTEQSTDTLAPLTRGHKKKERTRQGLLDAALRVFARKDVLETGLLELAEEAQVSTGTIYNYFRTREEVAEAVGIAMASEFSEDISRLSAGIDNGAQRVAIGVRMFILRAIADPDWASALVRIVHFDKGLRSKLAMHVQADLRSGAEQGHLSFADESVALDLVIACATGGMRSAIEGRAVEQHDEKVAEMVLKALGAAPAKARKLATHPLPRAGE</sequence>
<proteinExistence type="predicted"/>
<dbReference type="InterPro" id="IPR009057">
    <property type="entry name" value="Homeodomain-like_sf"/>
</dbReference>
<accession>A0A7Y7XVD0</accession>
<protein>
    <submittedName>
        <fullName evidence="5">TetR/AcrR family transcriptional regulator</fullName>
    </submittedName>
</protein>
<dbReference type="PANTHER" id="PTHR30055">
    <property type="entry name" value="HTH-TYPE TRANSCRIPTIONAL REGULATOR RUTR"/>
    <property type="match status" value="1"/>
</dbReference>
<feature type="DNA-binding region" description="H-T-H motif" evidence="2">
    <location>
        <begin position="48"/>
        <end position="67"/>
    </location>
</feature>
<dbReference type="AlphaFoldDB" id="A0A7Y7XVD0"/>
<evidence type="ECO:0000259" key="4">
    <source>
        <dbReference type="PROSITE" id="PS50977"/>
    </source>
</evidence>
<dbReference type="Gene3D" id="1.10.357.10">
    <property type="entry name" value="Tetracycline Repressor, domain 2"/>
    <property type="match status" value="1"/>
</dbReference>
<feature type="domain" description="HTH tetR-type" evidence="4">
    <location>
        <begin position="25"/>
        <end position="85"/>
    </location>
</feature>
<dbReference type="RefSeq" id="WP_017128130.1">
    <property type="nucleotide sequence ID" value="NZ_JACAQE010000001.1"/>
</dbReference>
<organism evidence="5 6">
    <name type="scientific">Pseudomonas gingeri</name>
    <dbReference type="NCBI Taxonomy" id="117681"/>
    <lineage>
        <taxon>Bacteria</taxon>
        <taxon>Pseudomonadati</taxon>
        <taxon>Pseudomonadota</taxon>
        <taxon>Gammaproteobacteria</taxon>
        <taxon>Pseudomonadales</taxon>
        <taxon>Pseudomonadaceae</taxon>
        <taxon>Pseudomonas</taxon>
    </lineage>
</organism>
<gene>
    <name evidence="5" type="ORF">HX845_03325</name>
</gene>
<dbReference type="Proteomes" id="UP000517547">
    <property type="component" value="Unassembled WGS sequence"/>
</dbReference>
<name>A0A7Y7XVD0_9PSED</name>
<keyword evidence="1 2" id="KW-0238">DNA-binding</keyword>
<evidence type="ECO:0000256" key="2">
    <source>
        <dbReference type="PROSITE-ProRule" id="PRU00335"/>
    </source>
</evidence>
<dbReference type="InterPro" id="IPR001647">
    <property type="entry name" value="HTH_TetR"/>
</dbReference>
<dbReference type="Pfam" id="PF21306">
    <property type="entry name" value="TetR_C_40"/>
    <property type="match status" value="1"/>
</dbReference>
<dbReference type="InterPro" id="IPR049513">
    <property type="entry name" value="TetR_C_40"/>
</dbReference>
<dbReference type="GO" id="GO:0003700">
    <property type="term" value="F:DNA-binding transcription factor activity"/>
    <property type="evidence" value="ECO:0007669"/>
    <property type="project" value="TreeGrafter"/>
</dbReference>
<dbReference type="SUPFAM" id="SSF46689">
    <property type="entry name" value="Homeodomain-like"/>
    <property type="match status" value="1"/>
</dbReference>
<evidence type="ECO:0000256" key="1">
    <source>
        <dbReference type="ARBA" id="ARBA00023125"/>
    </source>
</evidence>
<evidence type="ECO:0000313" key="6">
    <source>
        <dbReference type="Proteomes" id="UP000517547"/>
    </source>
</evidence>
<reference evidence="5 6" key="1">
    <citation type="submission" date="2020-04" db="EMBL/GenBank/DDBJ databases">
        <title>Molecular characterization of pseudomonads from Agaricus bisporus reveal novel blotch 2 pathogens in Western Europe.</title>
        <authorList>
            <person name="Taparia T."/>
            <person name="Krijger M."/>
            <person name="Haynes E."/>
            <person name="Elpinstone J.G."/>
            <person name="Noble R."/>
            <person name="Van Der Wolf J."/>
        </authorList>
    </citation>
    <scope>NUCLEOTIDE SEQUENCE [LARGE SCALE GENOMIC DNA]</scope>
    <source>
        <strain evidence="5 6">IPO3738</strain>
    </source>
</reference>
<dbReference type="GO" id="GO:0000976">
    <property type="term" value="F:transcription cis-regulatory region binding"/>
    <property type="evidence" value="ECO:0007669"/>
    <property type="project" value="TreeGrafter"/>
</dbReference>
<dbReference type="PRINTS" id="PR00455">
    <property type="entry name" value="HTHTETR"/>
</dbReference>
<feature type="region of interest" description="Disordered" evidence="3">
    <location>
        <begin position="1"/>
        <end position="28"/>
    </location>
</feature>
<dbReference type="PANTHER" id="PTHR30055:SF200">
    <property type="entry name" value="HTH-TYPE TRANSCRIPTIONAL REPRESSOR BDCR"/>
    <property type="match status" value="1"/>
</dbReference>
<dbReference type="EMBL" id="JACAQE010000001">
    <property type="protein sequence ID" value="NWC12665.1"/>
    <property type="molecule type" value="Genomic_DNA"/>
</dbReference>